<evidence type="ECO:0000313" key="9">
    <source>
        <dbReference type="Proteomes" id="UP000316921"/>
    </source>
</evidence>
<reference evidence="8 9" key="1">
    <citation type="submission" date="2019-02" db="EMBL/GenBank/DDBJ databases">
        <title>Deep-cultivation of Planctomycetes and their phenomic and genomic characterization uncovers novel biology.</title>
        <authorList>
            <person name="Wiegand S."/>
            <person name="Jogler M."/>
            <person name="Boedeker C."/>
            <person name="Pinto D."/>
            <person name="Vollmers J."/>
            <person name="Rivas-Marin E."/>
            <person name="Kohn T."/>
            <person name="Peeters S.H."/>
            <person name="Heuer A."/>
            <person name="Rast P."/>
            <person name="Oberbeckmann S."/>
            <person name="Bunk B."/>
            <person name="Jeske O."/>
            <person name="Meyerdierks A."/>
            <person name="Storesund J.E."/>
            <person name="Kallscheuer N."/>
            <person name="Luecker S."/>
            <person name="Lage O.M."/>
            <person name="Pohl T."/>
            <person name="Merkel B.J."/>
            <person name="Hornburger P."/>
            <person name="Mueller R.-W."/>
            <person name="Bruemmer F."/>
            <person name="Labrenz M."/>
            <person name="Spormann A.M."/>
            <person name="Op den Camp H."/>
            <person name="Overmann J."/>
            <person name="Amann R."/>
            <person name="Jetten M.S.M."/>
            <person name="Mascher T."/>
            <person name="Medema M.H."/>
            <person name="Devos D.P."/>
            <person name="Kaster A.-K."/>
            <person name="Ovreas L."/>
            <person name="Rohde M."/>
            <person name="Galperin M.Y."/>
            <person name="Jogler C."/>
        </authorList>
    </citation>
    <scope>NUCLEOTIDE SEQUENCE [LARGE SCALE GENOMIC DNA]</scope>
    <source>
        <strain evidence="8 9">Pla133</strain>
    </source>
</reference>
<evidence type="ECO:0000256" key="5">
    <source>
        <dbReference type="ARBA" id="ARBA00023163"/>
    </source>
</evidence>
<dbReference type="NCBIfam" id="TIGR02937">
    <property type="entry name" value="sigma70-ECF"/>
    <property type="match status" value="1"/>
</dbReference>
<name>A0A518BR99_9BACT</name>
<dbReference type="Pfam" id="PF04542">
    <property type="entry name" value="Sigma70_r2"/>
    <property type="match status" value="1"/>
</dbReference>
<dbReference type="EMBL" id="CP036287">
    <property type="protein sequence ID" value="QDU69507.1"/>
    <property type="molecule type" value="Genomic_DNA"/>
</dbReference>
<evidence type="ECO:0000313" key="8">
    <source>
        <dbReference type="EMBL" id="QDU69507.1"/>
    </source>
</evidence>
<dbReference type="InterPro" id="IPR007627">
    <property type="entry name" value="RNA_pol_sigma70_r2"/>
</dbReference>
<protein>
    <submittedName>
        <fullName evidence="8">ECF RNA polymerase sigma factor SigD</fullName>
    </submittedName>
</protein>
<dbReference type="SUPFAM" id="SSF88659">
    <property type="entry name" value="Sigma3 and sigma4 domains of RNA polymerase sigma factors"/>
    <property type="match status" value="1"/>
</dbReference>
<dbReference type="InterPro" id="IPR013249">
    <property type="entry name" value="RNA_pol_sigma70_r4_t2"/>
</dbReference>
<dbReference type="Proteomes" id="UP000316921">
    <property type="component" value="Chromosome"/>
</dbReference>
<dbReference type="GO" id="GO:0003677">
    <property type="term" value="F:DNA binding"/>
    <property type="evidence" value="ECO:0007669"/>
    <property type="project" value="UniProtKB-KW"/>
</dbReference>
<dbReference type="InterPro" id="IPR014284">
    <property type="entry name" value="RNA_pol_sigma-70_dom"/>
</dbReference>
<evidence type="ECO:0000256" key="4">
    <source>
        <dbReference type="ARBA" id="ARBA00023125"/>
    </source>
</evidence>
<dbReference type="InterPro" id="IPR036388">
    <property type="entry name" value="WH-like_DNA-bd_sf"/>
</dbReference>
<evidence type="ECO:0000259" key="7">
    <source>
        <dbReference type="Pfam" id="PF08281"/>
    </source>
</evidence>
<organism evidence="8 9">
    <name type="scientific">Engelhardtia mirabilis</name>
    <dbReference type="NCBI Taxonomy" id="2528011"/>
    <lineage>
        <taxon>Bacteria</taxon>
        <taxon>Pseudomonadati</taxon>
        <taxon>Planctomycetota</taxon>
        <taxon>Planctomycetia</taxon>
        <taxon>Planctomycetia incertae sedis</taxon>
        <taxon>Engelhardtia</taxon>
    </lineage>
</organism>
<dbReference type="GO" id="GO:0006352">
    <property type="term" value="P:DNA-templated transcription initiation"/>
    <property type="evidence" value="ECO:0007669"/>
    <property type="project" value="InterPro"/>
</dbReference>
<feature type="domain" description="RNA polymerase sigma factor 70 region 4 type 2" evidence="7">
    <location>
        <begin position="134"/>
        <end position="186"/>
    </location>
</feature>
<dbReference type="KEGG" id="pbap:Pla133_46270"/>
<dbReference type="AlphaFoldDB" id="A0A518BR99"/>
<keyword evidence="4" id="KW-0238">DNA-binding</keyword>
<keyword evidence="5" id="KW-0804">Transcription</keyword>
<keyword evidence="2" id="KW-0805">Transcription regulation</keyword>
<dbReference type="CDD" id="cd06171">
    <property type="entry name" value="Sigma70_r4"/>
    <property type="match status" value="1"/>
</dbReference>
<sequence>MDQDSIEDLTAAAVRGDRAALELLLVRHLPDLRAYVRLRMGPALRDREGESDLIQSVCREVLLRADQFRHAGEGAFRAWLYTATLRKIVNRDEFHRAQRREAAREEVAQESGLLDVYRRFASPSGVATTAEELARIERAFLTLNDDYREVILLSRIVGLRREEVAREMDRSEASVRNLLHRALAQLAQELATEAP</sequence>
<dbReference type="InterPro" id="IPR039425">
    <property type="entry name" value="RNA_pol_sigma-70-like"/>
</dbReference>
<dbReference type="GO" id="GO:0016987">
    <property type="term" value="F:sigma factor activity"/>
    <property type="evidence" value="ECO:0007669"/>
    <property type="project" value="UniProtKB-KW"/>
</dbReference>
<gene>
    <name evidence="8" type="primary">sigD_9</name>
    <name evidence="8" type="ORF">Pla133_46270</name>
</gene>
<feature type="domain" description="RNA polymerase sigma-70 region 2" evidence="6">
    <location>
        <begin position="26"/>
        <end position="91"/>
    </location>
</feature>
<dbReference type="Gene3D" id="1.10.10.10">
    <property type="entry name" value="Winged helix-like DNA-binding domain superfamily/Winged helix DNA-binding domain"/>
    <property type="match status" value="1"/>
</dbReference>
<dbReference type="Pfam" id="PF08281">
    <property type="entry name" value="Sigma70_r4_2"/>
    <property type="match status" value="1"/>
</dbReference>
<dbReference type="InterPro" id="IPR013325">
    <property type="entry name" value="RNA_pol_sigma_r2"/>
</dbReference>
<evidence type="ECO:0000256" key="2">
    <source>
        <dbReference type="ARBA" id="ARBA00023015"/>
    </source>
</evidence>
<dbReference type="PANTHER" id="PTHR43133:SF58">
    <property type="entry name" value="ECF RNA POLYMERASE SIGMA FACTOR SIGD"/>
    <property type="match status" value="1"/>
</dbReference>
<evidence type="ECO:0000256" key="1">
    <source>
        <dbReference type="ARBA" id="ARBA00010641"/>
    </source>
</evidence>
<keyword evidence="9" id="KW-1185">Reference proteome</keyword>
<dbReference type="RefSeq" id="WP_145069454.1">
    <property type="nucleotide sequence ID" value="NZ_CP036287.1"/>
</dbReference>
<evidence type="ECO:0000259" key="6">
    <source>
        <dbReference type="Pfam" id="PF04542"/>
    </source>
</evidence>
<proteinExistence type="inferred from homology"/>
<accession>A0A518BR99</accession>
<dbReference type="Gene3D" id="1.10.1740.10">
    <property type="match status" value="1"/>
</dbReference>
<evidence type="ECO:0000256" key="3">
    <source>
        <dbReference type="ARBA" id="ARBA00023082"/>
    </source>
</evidence>
<dbReference type="InterPro" id="IPR013324">
    <property type="entry name" value="RNA_pol_sigma_r3/r4-like"/>
</dbReference>
<comment type="similarity">
    <text evidence="1">Belongs to the sigma-70 factor family. ECF subfamily.</text>
</comment>
<dbReference type="PANTHER" id="PTHR43133">
    <property type="entry name" value="RNA POLYMERASE ECF-TYPE SIGMA FACTO"/>
    <property type="match status" value="1"/>
</dbReference>
<dbReference type="SUPFAM" id="SSF88946">
    <property type="entry name" value="Sigma2 domain of RNA polymerase sigma factors"/>
    <property type="match status" value="1"/>
</dbReference>
<keyword evidence="3" id="KW-0731">Sigma factor</keyword>